<dbReference type="InParanoid" id="T1G128"/>
<keyword evidence="2" id="KW-1015">Disulfide bond</keyword>
<dbReference type="InterPro" id="IPR036383">
    <property type="entry name" value="TSP1_rpt_sf"/>
</dbReference>
<dbReference type="KEGG" id="hro:HELRODRAFT_72627"/>
<dbReference type="HOGENOM" id="CLU_047129_1_0_1"/>
<protein>
    <recommendedName>
        <fullName evidence="6">Spondin-like TSP1 domain-containing protein</fullName>
    </recommendedName>
</protein>
<dbReference type="eggNOG" id="KOG3538">
    <property type="taxonomic scope" value="Eukaryota"/>
</dbReference>
<dbReference type="CTD" id="20214776"/>
<dbReference type="InterPro" id="IPR000884">
    <property type="entry name" value="TSP1_rpt"/>
</dbReference>
<dbReference type="FunFam" id="2.20.100.10:FF:000007">
    <property type="entry name" value="Thrombospondin 1"/>
    <property type="match status" value="1"/>
</dbReference>
<proteinExistence type="predicted"/>
<reference evidence="5" key="1">
    <citation type="submission" date="2012-12" db="EMBL/GenBank/DDBJ databases">
        <authorList>
            <person name="Hellsten U."/>
            <person name="Grimwood J."/>
            <person name="Chapman J.A."/>
            <person name="Shapiro H."/>
            <person name="Aerts A."/>
            <person name="Otillar R.P."/>
            <person name="Terry A.Y."/>
            <person name="Boore J.L."/>
            <person name="Simakov O."/>
            <person name="Marletaz F."/>
            <person name="Cho S.-J."/>
            <person name="Edsinger-Gonzales E."/>
            <person name="Havlak P."/>
            <person name="Kuo D.-H."/>
            <person name="Larsson T."/>
            <person name="Lv J."/>
            <person name="Arendt D."/>
            <person name="Savage R."/>
            <person name="Osoegawa K."/>
            <person name="de Jong P."/>
            <person name="Lindberg D.R."/>
            <person name="Seaver E.C."/>
            <person name="Weisblat D.A."/>
            <person name="Putnam N.H."/>
            <person name="Grigoriev I.V."/>
            <person name="Rokhsar D.S."/>
        </authorList>
    </citation>
    <scope>NUCLEOTIDE SEQUENCE</scope>
</reference>
<keyword evidence="5" id="KW-1185">Reference proteome</keyword>
<evidence type="ECO:0000313" key="3">
    <source>
        <dbReference type="EMBL" id="ESO10784.1"/>
    </source>
</evidence>
<dbReference type="OrthoDB" id="6051778at2759"/>
<sequence>GQWSVWNAWSSCSKTCGQGGLQSRSRACSGDDESVSEYMCTGVALERMPCSKVMPDCPIKVVNGGWSSWSEYGPCDVICGVGTKYRTRQCNNPSPSFGGKPCSGLSEDEAPCKTVECCKFPRFVF</sequence>
<dbReference type="Pfam" id="PF00090">
    <property type="entry name" value="TSP_1"/>
    <property type="match status" value="2"/>
</dbReference>
<dbReference type="InterPro" id="IPR052065">
    <property type="entry name" value="Compl_asym_regulator"/>
</dbReference>
<dbReference type="STRING" id="6412.T1G128"/>
<dbReference type="RefSeq" id="XP_009011053.1">
    <property type="nucleotide sequence ID" value="XM_009012805.1"/>
</dbReference>
<dbReference type="Proteomes" id="UP000015101">
    <property type="component" value="Unassembled WGS sequence"/>
</dbReference>
<dbReference type="EMBL" id="AMQM01002743">
    <property type="status" value="NOT_ANNOTATED_CDS"/>
    <property type="molecule type" value="Genomic_DNA"/>
</dbReference>
<evidence type="ECO:0008006" key="6">
    <source>
        <dbReference type="Google" id="ProtNLM"/>
    </source>
</evidence>
<dbReference type="PROSITE" id="PS50092">
    <property type="entry name" value="TSP1"/>
    <property type="match status" value="2"/>
</dbReference>
<evidence type="ECO:0000256" key="2">
    <source>
        <dbReference type="ARBA" id="ARBA00023157"/>
    </source>
</evidence>
<dbReference type="EMBL" id="KB095858">
    <property type="protein sequence ID" value="ESO10784.1"/>
    <property type="molecule type" value="Genomic_DNA"/>
</dbReference>
<evidence type="ECO:0000313" key="5">
    <source>
        <dbReference type="Proteomes" id="UP000015101"/>
    </source>
</evidence>
<evidence type="ECO:0000256" key="1">
    <source>
        <dbReference type="ARBA" id="ARBA00022737"/>
    </source>
</evidence>
<dbReference type="PRINTS" id="PR01705">
    <property type="entry name" value="TSP1REPEAT"/>
</dbReference>
<dbReference type="Gene3D" id="2.20.100.10">
    <property type="entry name" value="Thrombospondin type-1 (TSP1) repeat"/>
    <property type="match status" value="2"/>
</dbReference>
<dbReference type="AlphaFoldDB" id="T1G128"/>
<name>T1G128_HELRO</name>
<dbReference type="SMART" id="SM00209">
    <property type="entry name" value="TSP1"/>
    <property type="match status" value="2"/>
</dbReference>
<dbReference type="OMA" id="CKTVECC"/>
<gene>
    <name evidence="4" type="primary">20214776</name>
    <name evidence="3" type="ORF">HELRODRAFT_72627</name>
</gene>
<organism evidence="4 5">
    <name type="scientific">Helobdella robusta</name>
    <name type="common">Californian leech</name>
    <dbReference type="NCBI Taxonomy" id="6412"/>
    <lineage>
        <taxon>Eukaryota</taxon>
        <taxon>Metazoa</taxon>
        <taxon>Spiralia</taxon>
        <taxon>Lophotrochozoa</taxon>
        <taxon>Annelida</taxon>
        <taxon>Clitellata</taxon>
        <taxon>Hirudinea</taxon>
        <taxon>Rhynchobdellida</taxon>
        <taxon>Glossiphoniidae</taxon>
        <taxon>Helobdella</taxon>
    </lineage>
</organism>
<dbReference type="PANTHER" id="PTHR22906">
    <property type="entry name" value="PROPERDIN"/>
    <property type="match status" value="1"/>
</dbReference>
<evidence type="ECO:0000313" key="4">
    <source>
        <dbReference type="EnsemblMetazoa" id="HelroP72627"/>
    </source>
</evidence>
<reference evidence="4" key="3">
    <citation type="submission" date="2015-06" db="UniProtKB">
        <authorList>
            <consortium name="EnsemblMetazoa"/>
        </authorList>
    </citation>
    <scope>IDENTIFICATION</scope>
</reference>
<dbReference type="GeneID" id="20214776"/>
<dbReference type="EnsemblMetazoa" id="HelroT72627">
    <property type="protein sequence ID" value="HelroP72627"/>
    <property type="gene ID" value="HelroG72627"/>
</dbReference>
<accession>T1G128</accession>
<reference evidence="3 5" key="2">
    <citation type="journal article" date="2013" name="Nature">
        <title>Insights into bilaterian evolution from three spiralian genomes.</title>
        <authorList>
            <person name="Simakov O."/>
            <person name="Marletaz F."/>
            <person name="Cho S.J."/>
            <person name="Edsinger-Gonzales E."/>
            <person name="Havlak P."/>
            <person name="Hellsten U."/>
            <person name="Kuo D.H."/>
            <person name="Larsson T."/>
            <person name="Lv J."/>
            <person name="Arendt D."/>
            <person name="Savage R."/>
            <person name="Osoegawa K."/>
            <person name="de Jong P."/>
            <person name="Grimwood J."/>
            <person name="Chapman J.A."/>
            <person name="Shapiro H."/>
            <person name="Aerts A."/>
            <person name="Otillar R.P."/>
            <person name="Terry A.Y."/>
            <person name="Boore J.L."/>
            <person name="Grigoriev I.V."/>
            <person name="Lindberg D.R."/>
            <person name="Seaver E.C."/>
            <person name="Weisblat D.A."/>
            <person name="Putnam N.H."/>
            <person name="Rokhsar D.S."/>
        </authorList>
    </citation>
    <scope>NUCLEOTIDE SEQUENCE</scope>
</reference>
<dbReference type="SUPFAM" id="SSF82895">
    <property type="entry name" value="TSP-1 type 1 repeat"/>
    <property type="match status" value="2"/>
</dbReference>
<keyword evidence="1" id="KW-0677">Repeat</keyword>
<dbReference type="PANTHER" id="PTHR22906:SF53">
    <property type="entry name" value="HEMICENTIN-1"/>
    <property type="match status" value="1"/>
</dbReference>